<keyword evidence="3" id="KW-0804">Transcription</keyword>
<dbReference type="GO" id="GO:0043565">
    <property type="term" value="F:sequence-specific DNA binding"/>
    <property type="evidence" value="ECO:0007669"/>
    <property type="project" value="InterPro"/>
</dbReference>
<dbReference type="InterPro" id="IPR009057">
    <property type="entry name" value="Homeodomain-like_sf"/>
</dbReference>
<feature type="domain" description="HTH araC/xylS-type" evidence="4">
    <location>
        <begin position="37"/>
        <end position="141"/>
    </location>
</feature>
<protein>
    <submittedName>
        <fullName evidence="5">Helix-turn-helix transcriptional regulator</fullName>
    </submittedName>
</protein>
<dbReference type="InterPro" id="IPR018060">
    <property type="entry name" value="HTH_AraC"/>
</dbReference>
<dbReference type="Proteomes" id="UP000823612">
    <property type="component" value="Unassembled WGS sequence"/>
</dbReference>
<dbReference type="PANTHER" id="PTHR43280:SF29">
    <property type="entry name" value="ARAC-FAMILY TRANSCRIPTIONAL REGULATOR"/>
    <property type="match status" value="1"/>
</dbReference>
<dbReference type="AlphaFoldDB" id="A0A9D9H2S3"/>
<reference evidence="5" key="1">
    <citation type="submission" date="2020-10" db="EMBL/GenBank/DDBJ databases">
        <authorList>
            <person name="Gilroy R."/>
        </authorList>
    </citation>
    <scope>NUCLEOTIDE SEQUENCE</scope>
    <source>
        <strain evidence="5">2889</strain>
    </source>
</reference>
<evidence type="ECO:0000259" key="4">
    <source>
        <dbReference type="PROSITE" id="PS01124"/>
    </source>
</evidence>
<evidence type="ECO:0000256" key="1">
    <source>
        <dbReference type="ARBA" id="ARBA00023015"/>
    </source>
</evidence>
<sequence length="149" mass="16892">MEKEDTGISMDYGGLEGKCCSYGQDSVTMDALASCMRDLEEYLERDKPYLKPDLSLWQVSRALKISTKTLSTACNRVAGKNFSALINAYRIENAKRMLLVKKERYLTVDTIALRCGFRSRFAFNAAFKKKEGMTSTKWLQAMKDEKKGA</sequence>
<accession>A0A9D9H2S3</accession>
<dbReference type="SUPFAM" id="SSF46689">
    <property type="entry name" value="Homeodomain-like"/>
    <property type="match status" value="1"/>
</dbReference>
<evidence type="ECO:0000313" key="6">
    <source>
        <dbReference type="Proteomes" id="UP000823612"/>
    </source>
</evidence>
<dbReference type="Gene3D" id="1.10.10.60">
    <property type="entry name" value="Homeodomain-like"/>
    <property type="match status" value="1"/>
</dbReference>
<gene>
    <name evidence="5" type="ORF">IAB08_05490</name>
</gene>
<evidence type="ECO:0000256" key="2">
    <source>
        <dbReference type="ARBA" id="ARBA00023125"/>
    </source>
</evidence>
<dbReference type="EMBL" id="JADIMZ010000085">
    <property type="protein sequence ID" value="MBO8432728.1"/>
    <property type="molecule type" value="Genomic_DNA"/>
</dbReference>
<organism evidence="5 6">
    <name type="scientific">Candidatus Pullibacteroides excrementavium</name>
    <dbReference type="NCBI Taxonomy" id="2840905"/>
    <lineage>
        <taxon>Bacteria</taxon>
        <taxon>Pseudomonadati</taxon>
        <taxon>Bacteroidota</taxon>
        <taxon>Bacteroidia</taxon>
        <taxon>Bacteroidales</taxon>
        <taxon>Candidatus Pullibacteroides</taxon>
    </lineage>
</organism>
<evidence type="ECO:0000256" key="3">
    <source>
        <dbReference type="ARBA" id="ARBA00023163"/>
    </source>
</evidence>
<dbReference type="PROSITE" id="PS01124">
    <property type="entry name" value="HTH_ARAC_FAMILY_2"/>
    <property type="match status" value="1"/>
</dbReference>
<reference evidence="5" key="2">
    <citation type="journal article" date="2021" name="PeerJ">
        <title>Extensive microbial diversity within the chicken gut microbiome revealed by metagenomics and culture.</title>
        <authorList>
            <person name="Gilroy R."/>
            <person name="Ravi A."/>
            <person name="Getino M."/>
            <person name="Pursley I."/>
            <person name="Horton D.L."/>
            <person name="Alikhan N.F."/>
            <person name="Baker D."/>
            <person name="Gharbi K."/>
            <person name="Hall N."/>
            <person name="Watson M."/>
            <person name="Adriaenssens E.M."/>
            <person name="Foster-Nyarko E."/>
            <person name="Jarju S."/>
            <person name="Secka A."/>
            <person name="Antonio M."/>
            <person name="Oren A."/>
            <person name="Chaudhuri R.R."/>
            <person name="La Ragione R."/>
            <person name="Hildebrand F."/>
            <person name="Pallen M.J."/>
        </authorList>
    </citation>
    <scope>NUCLEOTIDE SEQUENCE</scope>
    <source>
        <strain evidence="5">2889</strain>
    </source>
</reference>
<dbReference type="SMART" id="SM00342">
    <property type="entry name" value="HTH_ARAC"/>
    <property type="match status" value="1"/>
</dbReference>
<dbReference type="GO" id="GO:0003700">
    <property type="term" value="F:DNA-binding transcription factor activity"/>
    <property type="evidence" value="ECO:0007669"/>
    <property type="project" value="InterPro"/>
</dbReference>
<proteinExistence type="predicted"/>
<keyword evidence="1" id="KW-0805">Transcription regulation</keyword>
<dbReference type="PANTHER" id="PTHR43280">
    <property type="entry name" value="ARAC-FAMILY TRANSCRIPTIONAL REGULATOR"/>
    <property type="match status" value="1"/>
</dbReference>
<evidence type="ECO:0000313" key="5">
    <source>
        <dbReference type="EMBL" id="MBO8432728.1"/>
    </source>
</evidence>
<keyword evidence="2" id="KW-0238">DNA-binding</keyword>
<comment type="caution">
    <text evidence="5">The sequence shown here is derived from an EMBL/GenBank/DDBJ whole genome shotgun (WGS) entry which is preliminary data.</text>
</comment>
<dbReference type="Pfam" id="PF12833">
    <property type="entry name" value="HTH_18"/>
    <property type="match status" value="1"/>
</dbReference>
<name>A0A9D9H2S3_9BACT</name>